<gene>
    <name evidence="5" type="ORF">PACLA_8A058425</name>
</gene>
<keyword evidence="2 4" id="KW-0689">Ribosomal protein</keyword>
<keyword evidence="3 4" id="KW-0687">Ribonucleoprotein</keyword>
<dbReference type="GO" id="GO:0005840">
    <property type="term" value="C:ribosome"/>
    <property type="evidence" value="ECO:0007669"/>
    <property type="project" value="UniProtKB-KW"/>
</dbReference>
<protein>
    <submittedName>
        <fullName evidence="5">40S ribosomal S3a</fullName>
    </submittedName>
</protein>
<comment type="caution">
    <text evidence="5">The sequence shown here is derived from an EMBL/GenBank/DDBJ whole genome shotgun (WGS) entry which is preliminary data.</text>
</comment>
<dbReference type="GO" id="GO:0006412">
    <property type="term" value="P:translation"/>
    <property type="evidence" value="ECO:0007669"/>
    <property type="project" value="InterPro"/>
</dbReference>
<dbReference type="EMBL" id="CACRXK020008259">
    <property type="protein sequence ID" value="CAB4014333.1"/>
    <property type="molecule type" value="Genomic_DNA"/>
</dbReference>
<keyword evidence="1" id="KW-0963">Cytoplasm</keyword>
<evidence type="ECO:0000256" key="2">
    <source>
        <dbReference type="ARBA" id="ARBA00022980"/>
    </source>
</evidence>
<dbReference type="OrthoDB" id="9834376at2759"/>
<dbReference type="GO" id="GO:1990904">
    <property type="term" value="C:ribonucleoprotein complex"/>
    <property type="evidence" value="ECO:0007669"/>
    <property type="project" value="UniProtKB-KW"/>
</dbReference>
<dbReference type="AlphaFoldDB" id="A0A7D9IRW0"/>
<evidence type="ECO:0000313" key="5">
    <source>
        <dbReference type="EMBL" id="CAB4014333.1"/>
    </source>
</evidence>
<accession>A0A7D9IRW0</accession>
<dbReference type="SMART" id="SM01397">
    <property type="entry name" value="Ribosomal_S3Ae"/>
    <property type="match status" value="1"/>
</dbReference>
<name>A0A7D9IRW0_PARCT</name>
<evidence type="ECO:0000256" key="3">
    <source>
        <dbReference type="ARBA" id="ARBA00023274"/>
    </source>
</evidence>
<reference evidence="5" key="1">
    <citation type="submission" date="2020-04" db="EMBL/GenBank/DDBJ databases">
        <authorList>
            <person name="Alioto T."/>
            <person name="Alioto T."/>
            <person name="Gomez Garrido J."/>
        </authorList>
    </citation>
    <scope>NUCLEOTIDE SEQUENCE</scope>
    <source>
        <strain evidence="5">A484AB</strain>
    </source>
</reference>
<dbReference type="InterPro" id="IPR001593">
    <property type="entry name" value="Ribosomal_eS1"/>
</dbReference>
<dbReference type="InterPro" id="IPR018281">
    <property type="entry name" value="Ribosomal_eS1_CS"/>
</dbReference>
<keyword evidence="6" id="KW-1185">Reference proteome</keyword>
<comment type="similarity">
    <text evidence="4">Belongs to the eukaryotic ribosomal protein eS1 family.</text>
</comment>
<sequence>MVVGKNKRLTKGKKGQKKKIVDPFTRKDWYDVKAPSMFLKRQIGKTVVNRTTGTKIASDALKGRVFEVSLADLQDDEVTYRKFKLMVEDVQGKQCLTNFHGLDMTTDKLRSLVKKWQAPSRLFTFRTCREQNGEAFTGAAFTEHGSNLRRTTYMAK</sequence>
<evidence type="ECO:0000256" key="1">
    <source>
        <dbReference type="ARBA" id="ARBA00022490"/>
    </source>
</evidence>
<evidence type="ECO:0000313" key="6">
    <source>
        <dbReference type="Proteomes" id="UP001152795"/>
    </source>
</evidence>
<proteinExistence type="inferred from homology"/>
<dbReference type="PROSITE" id="PS01191">
    <property type="entry name" value="RIBOSOMAL_S3AE"/>
    <property type="match status" value="1"/>
</dbReference>
<organism evidence="5 6">
    <name type="scientific">Paramuricea clavata</name>
    <name type="common">Red gorgonian</name>
    <name type="synonym">Violescent sea-whip</name>
    <dbReference type="NCBI Taxonomy" id="317549"/>
    <lineage>
        <taxon>Eukaryota</taxon>
        <taxon>Metazoa</taxon>
        <taxon>Cnidaria</taxon>
        <taxon>Anthozoa</taxon>
        <taxon>Octocorallia</taxon>
        <taxon>Malacalcyonacea</taxon>
        <taxon>Plexauridae</taxon>
        <taxon>Paramuricea</taxon>
    </lineage>
</organism>
<dbReference type="GO" id="GO:0003735">
    <property type="term" value="F:structural constituent of ribosome"/>
    <property type="evidence" value="ECO:0007669"/>
    <property type="project" value="InterPro"/>
</dbReference>
<dbReference type="Proteomes" id="UP001152795">
    <property type="component" value="Unassembled WGS sequence"/>
</dbReference>
<dbReference type="Pfam" id="PF01015">
    <property type="entry name" value="Ribosomal_S3Ae"/>
    <property type="match status" value="1"/>
</dbReference>
<evidence type="ECO:0000256" key="4">
    <source>
        <dbReference type="RuleBase" id="RU000668"/>
    </source>
</evidence>
<dbReference type="PANTHER" id="PTHR11830">
    <property type="entry name" value="40S RIBOSOMAL PROTEIN S3A"/>
    <property type="match status" value="1"/>
</dbReference>